<proteinExistence type="predicted"/>
<keyword evidence="3" id="KW-1185">Reference proteome</keyword>
<dbReference type="AlphaFoldDB" id="A0A540LRI0"/>
<dbReference type="PANTHER" id="PTHR34996:SF3">
    <property type="entry name" value="OS06G0327400 PROTEIN"/>
    <property type="match status" value="1"/>
</dbReference>
<protein>
    <submittedName>
        <fullName evidence="2">Uncharacterized protein</fullName>
    </submittedName>
</protein>
<dbReference type="Proteomes" id="UP000315295">
    <property type="component" value="Unassembled WGS sequence"/>
</dbReference>
<organism evidence="2 3">
    <name type="scientific">Malus baccata</name>
    <name type="common">Siberian crab apple</name>
    <name type="synonym">Pyrus baccata</name>
    <dbReference type="NCBI Taxonomy" id="106549"/>
    <lineage>
        <taxon>Eukaryota</taxon>
        <taxon>Viridiplantae</taxon>
        <taxon>Streptophyta</taxon>
        <taxon>Embryophyta</taxon>
        <taxon>Tracheophyta</taxon>
        <taxon>Spermatophyta</taxon>
        <taxon>Magnoliopsida</taxon>
        <taxon>eudicotyledons</taxon>
        <taxon>Gunneridae</taxon>
        <taxon>Pentapetalae</taxon>
        <taxon>rosids</taxon>
        <taxon>fabids</taxon>
        <taxon>Rosales</taxon>
        <taxon>Rosaceae</taxon>
        <taxon>Amygdaloideae</taxon>
        <taxon>Maleae</taxon>
        <taxon>Malus</taxon>
    </lineage>
</organism>
<feature type="compositionally biased region" description="Polar residues" evidence="1">
    <location>
        <begin position="62"/>
        <end position="77"/>
    </location>
</feature>
<feature type="region of interest" description="Disordered" evidence="1">
    <location>
        <begin position="60"/>
        <end position="104"/>
    </location>
</feature>
<accession>A0A540LRI0</accession>
<reference evidence="2 3" key="1">
    <citation type="journal article" date="2019" name="G3 (Bethesda)">
        <title>Sequencing of a Wild Apple (Malus baccata) Genome Unravels the Differences Between Cultivated and Wild Apple Species Regarding Disease Resistance and Cold Tolerance.</title>
        <authorList>
            <person name="Chen X."/>
        </authorList>
    </citation>
    <scope>NUCLEOTIDE SEQUENCE [LARGE SCALE GENOMIC DNA]</scope>
    <source>
        <strain evidence="3">cv. Shandingzi</strain>
        <tissue evidence="2">Leaves</tissue>
    </source>
</reference>
<dbReference type="EMBL" id="VIEB01000492">
    <property type="protein sequence ID" value="TQD89077.1"/>
    <property type="molecule type" value="Genomic_DNA"/>
</dbReference>
<evidence type="ECO:0000313" key="3">
    <source>
        <dbReference type="Proteomes" id="UP000315295"/>
    </source>
</evidence>
<evidence type="ECO:0000256" key="1">
    <source>
        <dbReference type="SAM" id="MobiDB-lite"/>
    </source>
</evidence>
<gene>
    <name evidence="2" type="ORF">C1H46_025365</name>
</gene>
<evidence type="ECO:0000313" key="2">
    <source>
        <dbReference type="EMBL" id="TQD89077.1"/>
    </source>
</evidence>
<comment type="caution">
    <text evidence="2">The sequence shown here is derived from an EMBL/GenBank/DDBJ whole genome shotgun (WGS) entry which is preliminary data.</text>
</comment>
<sequence length="140" mass="16003">MGHISYNRFRNSRPHRGFRVNPRRFSVSRLLRARFVCLFKFLRCSYGQALQCLRKSMGRNCPGTSSSGTNYGPSNIKRNSRTSSRRSLVSKEMKQNKGRSGSADFCRLRSFGRSNSFYAEAIADCLEFIKRSSVSVDQNP</sequence>
<name>A0A540LRI0_MALBA</name>
<dbReference type="PANTHER" id="PTHR34996">
    <property type="entry name" value="OS06G0327400 PROTEIN"/>
    <property type="match status" value="1"/>
</dbReference>